<evidence type="ECO:0000313" key="1">
    <source>
        <dbReference type="EMBL" id="MBC9209517.1"/>
    </source>
</evidence>
<accession>A0ABR7RTV9</accession>
<dbReference type="InterPro" id="IPR021308">
    <property type="entry name" value="GfcB"/>
</dbReference>
<comment type="caution">
    <text evidence="1">The sequence shown here is derived from an EMBL/GenBank/DDBJ whole genome shotgun (WGS) entry which is preliminary data.</text>
</comment>
<name>A0ABR7RTV9_9PROT</name>
<dbReference type="RefSeq" id="WP_187786650.1">
    <property type="nucleotide sequence ID" value="NZ_JACTVA010000058.1"/>
</dbReference>
<evidence type="ECO:0000313" key="2">
    <source>
        <dbReference type="Proteomes" id="UP000626026"/>
    </source>
</evidence>
<gene>
    <name evidence="1" type="ORF">IBL26_21915</name>
</gene>
<dbReference type="SUPFAM" id="SSF159270">
    <property type="entry name" value="YmcC-like"/>
    <property type="match status" value="1"/>
</dbReference>
<keyword evidence="1" id="KW-0449">Lipoprotein</keyword>
<dbReference type="Gene3D" id="2.40.360.10">
    <property type="entry name" value="YmcC-like"/>
    <property type="match status" value="1"/>
</dbReference>
<reference evidence="1 2" key="1">
    <citation type="journal article" date="2013" name="Int. J. Syst. Evol. Microbiol.">
        <title>Roseomonas aerophila sp. nov., isolated from air.</title>
        <authorList>
            <person name="Kim S.J."/>
            <person name="Weon H.Y."/>
            <person name="Ahn J.H."/>
            <person name="Hong S.B."/>
            <person name="Seok S.J."/>
            <person name="Whang K.S."/>
            <person name="Kwon S.W."/>
        </authorList>
    </citation>
    <scope>NUCLEOTIDE SEQUENCE [LARGE SCALE GENOMIC DNA]</scope>
    <source>
        <strain evidence="1 2">NBRC 108923</strain>
    </source>
</reference>
<sequence length="223" mass="24337">MRFALPLILVSLLPACSLVPDWPDLSGLPGAETLGLATPLPEAEVEDVPDSARLRAGDEPSLYLRWHGRRALAVLTQQNGENRMWQSPGGMVVATDGARVVATAGMRQWLAATRLDGPDPLDEPLLLLGRETPLRRQVDLMRSDRSPEGMRFGLMLSCRLRGSMTEAAEGVPALLIREECRGGGENFTNRFWADPETGGIYRSEQWIGPAGSLWLEVVNPPAS</sequence>
<protein>
    <submittedName>
        <fullName evidence="1">YjbF family lipoprotein</fullName>
    </submittedName>
</protein>
<dbReference type="InterPro" id="IPR023373">
    <property type="entry name" value="YmcC_sf"/>
</dbReference>
<organism evidence="1 2">
    <name type="scientific">Teichococcus aerophilus</name>
    <dbReference type="NCBI Taxonomy" id="1224513"/>
    <lineage>
        <taxon>Bacteria</taxon>
        <taxon>Pseudomonadati</taxon>
        <taxon>Pseudomonadota</taxon>
        <taxon>Alphaproteobacteria</taxon>
        <taxon>Acetobacterales</taxon>
        <taxon>Roseomonadaceae</taxon>
        <taxon>Roseomonas</taxon>
    </lineage>
</organism>
<proteinExistence type="predicted"/>
<dbReference type="EMBL" id="JACTVA010000058">
    <property type="protein sequence ID" value="MBC9209517.1"/>
    <property type="molecule type" value="Genomic_DNA"/>
</dbReference>
<dbReference type="Proteomes" id="UP000626026">
    <property type="component" value="Unassembled WGS sequence"/>
</dbReference>
<keyword evidence="2" id="KW-1185">Reference proteome</keyword>
<dbReference type="Pfam" id="PF11102">
    <property type="entry name" value="YjbF"/>
    <property type="match status" value="1"/>
</dbReference>